<comment type="similarity">
    <text evidence="1">Belongs to the ABC transporter superfamily.</text>
</comment>
<accession>A0A2C9D5Z1</accession>
<dbReference type="PROSITE" id="PS50893">
    <property type="entry name" value="ABC_TRANSPORTER_2"/>
    <property type="match status" value="1"/>
</dbReference>
<dbReference type="PANTHER" id="PTHR43820:SF2">
    <property type="entry name" value="ABC TRANSPORTER ATP-BINDING PROTEIN"/>
    <property type="match status" value="1"/>
</dbReference>
<proteinExistence type="inferred from homology"/>
<keyword evidence="8" id="KW-1185">Reference proteome</keyword>
<protein>
    <submittedName>
        <fullName evidence="7">LIV-I protein F</fullName>
    </submittedName>
</protein>
<dbReference type="Pfam" id="PF00005">
    <property type="entry name" value="ABC_tran"/>
    <property type="match status" value="1"/>
</dbReference>
<feature type="domain" description="ABC transporter" evidence="6">
    <location>
        <begin position="14"/>
        <end position="240"/>
    </location>
</feature>
<dbReference type="AlphaFoldDB" id="A0A2C9D5Z1"/>
<dbReference type="GO" id="GO:0015807">
    <property type="term" value="P:L-amino acid transport"/>
    <property type="evidence" value="ECO:0007669"/>
    <property type="project" value="TreeGrafter"/>
</dbReference>
<evidence type="ECO:0000256" key="3">
    <source>
        <dbReference type="ARBA" id="ARBA00022741"/>
    </source>
</evidence>
<dbReference type="GO" id="GO:0016887">
    <property type="term" value="F:ATP hydrolysis activity"/>
    <property type="evidence" value="ECO:0007669"/>
    <property type="project" value="InterPro"/>
</dbReference>
<dbReference type="PANTHER" id="PTHR43820">
    <property type="entry name" value="HIGH-AFFINITY BRANCHED-CHAIN AMINO ACID TRANSPORT ATP-BINDING PROTEIN LIVF"/>
    <property type="match status" value="1"/>
</dbReference>
<evidence type="ECO:0000256" key="2">
    <source>
        <dbReference type="ARBA" id="ARBA00022448"/>
    </source>
</evidence>
<name>A0A2C9D5Z1_9HYPH</name>
<dbReference type="EMBL" id="LT960614">
    <property type="protein sequence ID" value="SON55716.1"/>
    <property type="molecule type" value="Genomic_DNA"/>
</dbReference>
<dbReference type="OrthoDB" id="9776369at2"/>
<dbReference type="PROSITE" id="PS00211">
    <property type="entry name" value="ABC_TRANSPORTER_1"/>
    <property type="match status" value="1"/>
</dbReference>
<reference evidence="8" key="1">
    <citation type="submission" date="2017-09" db="EMBL/GenBank/DDBJ databases">
        <title>Genome sequence of Nannocystis excedens DSM 71.</title>
        <authorList>
            <person name="Blom J."/>
        </authorList>
    </citation>
    <scope>NUCLEOTIDE SEQUENCE [LARGE SCALE GENOMIC DNA]</scope>
    <source>
        <strain evidence="8">type strain: E19</strain>
    </source>
</reference>
<dbReference type="GO" id="GO:0005524">
    <property type="term" value="F:ATP binding"/>
    <property type="evidence" value="ECO:0007669"/>
    <property type="project" value="UniProtKB-KW"/>
</dbReference>
<evidence type="ECO:0000256" key="1">
    <source>
        <dbReference type="ARBA" id="ARBA00005417"/>
    </source>
</evidence>
<dbReference type="SMART" id="SM00382">
    <property type="entry name" value="AAA"/>
    <property type="match status" value="1"/>
</dbReference>
<dbReference type="KEGG" id="hdi:HDIA_2175"/>
<dbReference type="InterPro" id="IPR027417">
    <property type="entry name" value="P-loop_NTPase"/>
</dbReference>
<evidence type="ECO:0000259" key="6">
    <source>
        <dbReference type="PROSITE" id="PS50893"/>
    </source>
</evidence>
<dbReference type="InterPro" id="IPR003593">
    <property type="entry name" value="AAA+_ATPase"/>
</dbReference>
<gene>
    <name evidence="7" type="primary">livF_5</name>
    <name evidence="7" type="ORF">HDIA_2175</name>
</gene>
<dbReference type="InterPro" id="IPR052156">
    <property type="entry name" value="BCAA_Transport_ATP-bd_LivF"/>
</dbReference>
<keyword evidence="3" id="KW-0547">Nucleotide-binding</keyword>
<keyword evidence="2" id="KW-0813">Transport</keyword>
<dbReference type="InterPro" id="IPR017871">
    <property type="entry name" value="ABC_transporter-like_CS"/>
</dbReference>
<dbReference type="SUPFAM" id="SSF52540">
    <property type="entry name" value="P-loop containing nucleoside triphosphate hydrolases"/>
    <property type="match status" value="1"/>
</dbReference>
<evidence type="ECO:0000256" key="4">
    <source>
        <dbReference type="ARBA" id="ARBA00022840"/>
    </source>
</evidence>
<sequence>MTDASVGAPSGAAFDISGLSSGYAGALVLREVSLAVRPGKILALLGKNGMGKSTLIRTVMGFVRVEAGHVRVGEDEITGTPPNRLARSGISYAPQEKAIFQDLSIEDNLRLAAPDDRAFKPMLERVCEQFPLFASRLKQKAGTLSGGEQKMLMLSRALMVRPRLLLVDEISEGLQPAVVSRVASILKDECETHGTTILLVEQNIDFALRIAHRWAVLDRGAIADSGVVDGEAHDRIVAHLSI</sequence>
<keyword evidence="5" id="KW-0029">Amino-acid transport</keyword>
<evidence type="ECO:0000313" key="8">
    <source>
        <dbReference type="Proteomes" id="UP000223606"/>
    </source>
</evidence>
<dbReference type="Proteomes" id="UP000223606">
    <property type="component" value="Chromosome 1"/>
</dbReference>
<organism evidence="7 8">
    <name type="scientific">Hartmannibacter diazotrophicus</name>
    <dbReference type="NCBI Taxonomy" id="1482074"/>
    <lineage>
        <taxon>Bacteria</taxon>
        <taxon>Pseudomonadati</taxon>
        <taxon>Pseudomonadota</taxon>
        <taxon>Alphaproteobacteria</taxon>
        <taxon>Hyphomicrobiales</taxon>
        <taxon>Pleomorphomonadaceae</taxon>
        <taxon>Hartmannibacter</taxon>
    </lineage>
</organism>
<keyword evidence="4" id="KW-0067">ATP-binding</keyword>
<evidence type="ECO:0000256" key="5">
    <source>
        <dbReference type="ARBA" id="ARBA00022970"/>
    </source>
</evidence>
<dbReference type="RefSeq" id="WP_099556188.1">
    <property type="nucleotide sequence ID" value="NZ_LT960614.1"/>
</dbReference>
<dbReference type="GO" id="GO:0015658">
    <property type="term" value="F:branched-chain amino acid transmembrane transporter activity"/>
    <property type="evidence" value="ECO:0007669"/>
    <property type="project" value="TreeGrafter"/>
</dbReference>
<dbReference type="InterPro" id="IPR003439">
    <property type="entry name" value="ABC_transporter-like_ATP-bd"/>
</dbReference>
<dbReference type="Gene3D" id="3.40.50.300">
    <property type="entry name" value="P-loop containing nucleotide triphosphate hydrolases"/>
    <property type="match status" value="1"/>
</dbReference>
<dbReference type="CDD" id="cd03224">
    <property type="entry name" value="ABC_TM1139_LivF_branched"/>
    <property type="match status" value="1"/>
</dbReference>
<evidence type="ECO:0000313" key="7">
    <source>
        <dbReference type="EMBL" id="SON55716.1"/>
    </source>
</evidence>